<dbReference type="InterPro" id="IPR003812">
    <property type="entry name" value="Fido"/>
</dbReference>
<evidence type="ECO:0000259" key="1">
    <source>
        <dbReference type="PROSITE" id="PS51459"/>
    </source>
</evidence>
<accession>A0A7Y7XY49</accession>
<dbReference type="Pfam" id="PF02661">
    <property type="entry name" value="Fic"/>
    <property type="match status" value="1"/>
</dbReference>
<proteinExistence type="predicted"/>
<dbReference type="PROSITE" id="PS51459">
    <property type="entry name" value="FIDO"/>
    <property type="match status" value="1"/>
</dbReference>
<dbReference type="AlphaFoldDB" id="A0A7Y7XY49"/>
<feature type="domain" description="Fido" evidence="1">
    <location>
        <begin position="1"/>
        <end position="79"/>
    </location>
</feature>
<organism evidence="2 3">
    <name type="scientific">Pseudomonas gingeri</name>
    <dbReference type="NCBI Taxonomy" id="117681"/>
    <lineage>
        <taxon>Bacteria</taxon>
        <taxon>Pseudomonadati</taxon>
        <taxon>Pseudomonadota</taxon>
        <taxon>Gammaproteobacteria</taxon>
        <taxon>Pseudomonadales</taxon>
        <taxon>Pseudomonadaceae</taxon>
        <taxon>Pseudomonas</taxon>
    </lineage>
</organism>
<gene>
    <name evidence="2" type="ORF">HX845_12480</name>
</gene>
<evidence type="ECO:0000313" key="2">
    <source>
        <dbReference type="EMBL" id="NWC14469.1"/>
    </source>
</evidence>
<name>A0A7Y7XY49_9PSED</name>
<dbReference type="InterPro" id="IPR036597">
    <property type="entry name" value="Fido-like_dom_sf"/>
</dbReference>
<reference evidence="2 3" key="1">
    <citation type="submission" date="2020-04" db="EMBL/GenBank/DDBJ databases">
        <title>Molecular characterization of pseudomonads from Agaricus bisporus reveal novel blotch 2 pathogens in Western Europe.</title>
        <authorList>
            <person name="Taparia T."/>
            <person name="Krijger M."/>
            <person name="Haynes E."/>
            <person name="Elpinstone J.G."/>
            <person name="Noble R."/>
            <person name="Van Der Wolf J."/>
        </authorList>
    </citation>
    <scope>NUCLEOTIDE SEQUENCE [LARGE SCALE GENOMIC DNA]</scope>
    <source>
        <strain evidence="2 3">IPO3738</strain>
    </source>
</reference>
<sequence>MPAQYGIGKNPYCDPSTQVLRNLPRSELIVEIAQTYGDFNVIHPFREGNGRAQRVLFENIIVKPAPTNASRPPATCWKP</sequence>
<dbReference type="Proteomes" id="UP000517547">
    <property type="component" value="Unassembled WGS sequence"/>
</dbReference>
<comment type="caution">
    <text evidence="2">The sequence shown here is derived from an EMBL/GenBank/DDBJ whole genome shotgun (WGS) entry which is preliminary data.</text>
</comment>
<dbReference type="EMBL" id="JACAQE010000003">
    <property type="protein sequence ID" value="NWC14469.1"/>
    <property type="molecule type" value="Genomic_DNA"/>
</dbReference>
<dbReference type="SUPFAM" id="SSF140931">
    <property type="entry name" value="Fic-like"/>
    <property type="match status" value="1"/>
</dbReference>
<evidence type="ECO:0000313" key="3">
    <source>
        <dbReference type="Proteomes" id="UP000517547"/>
    </source>
</evidence>
<dbReference type="Gene3D" id="1.10.3290.10">
    <property type="entry name" value="Fido-like domain"/>
    <property type="match status" value="1"/>
</dbReference>
<protein>
    <submittedName>
        <fullName evidence="2">Fic family protein</fullName>
    </submittedName>
</protein>